<dbReference type="Proteomes" id="UP000430021">
    <property type="component" value="Unassembled WGS sequence"/>
</dbReference>
<name>A0A6I4UJU2_9SPHN</name>
<keyword evidence="2" id="KW-1133">Transmembrane helix</keyword>
<reference evidence="4 5" key="1">
    <citation type="submission" date="2019-12" db="EMBL/GenBank/DDBJ databases">
        <title>Genomic-based taxomic classification of the family Erythrobacteraceae.</title>
        <authorList>
            <person name="Xu L."/>
        </authorList>
    </citation>
    <scope>NUCLEOTIDE SEQUENCE [LARGE SCALE GENOMIC DNA]</scope>
    <source>
        <strain evidence="4 5">JCM 10282</strain>
    </source>
</reference>
<evidence type="ECO:0000313" key="5">
    <source>
        <dbReference type="Proteomes" id="UP000430021"/>
    </source>
</evidence>
<evidence type="ECO:0008006" key="7">
    <source>
        <dbReference type="Google" id="ProtNLM"/>
    </source>
</evidence>
<sequence>MTAAAASSPSESLANSGGSPPAGWDTLHAEGNVQFAPVEIPPIAPPEPSWLERQLNALGEMLADWLAPAGLALGDSWWWLQWVLLGIVGLLALVLLVRLIDPSFFRRAKSAASDAGTNNTWQPDQAASLALLEDADRLAAEGQFDAATHLLLQRSVGQIAAARPDWVEPSSTARELAALPALPDTARTAFVVIAERVERSLFALRTLDRSDWEAARAAYADFALARIDPRGTPLGRAA</sequence>
<gene>
    <name evidence="3" type="ORF">FHS52_000201</name>
    <name evidence="4" type="ORF">GRI59_05575</name>
</gene>
<dbReference type="OrthoDB" id="8478645at2"/>
<keyword evidence="6" id="KW-1185">Reference proteome</keyword>
<dbReference type="EMBL" id="WTYB01000001">
    <property type="protein sequence ID" value="MXP38084.1"/>
    <property type="molecule type" value="Genomic_DNA"/>
</dbReference>
<evidence type="ECO:0000256" key="2">
    <source>
        <dbReference type="SAM" id="Phobius"/>
    </source>
</evidence>
<reference evidence="3 6" key="2">
    <citation type="submission" date="2020-08" db="EMBL/GenBank/DDBJ databases">
        <title>Genomic Encyclopedia of Type Strains, Phase IV (KMG-IV): sequencing the most valuable type-strain genomes for metagenomic binning, comparative biology and taxonomic classification.</title>
        <authorList>
            <person name="Goeker M."/>
        </authorList>
    </citation>
    <scope>NUCLEOTIDE SEQUENCE [LARGE SCALE GENOMIC DNA]</scope>
    <source>
        <strain evidence="3 6">DSM 8510</strain>
    </source>
</reference>
<protein>
    <recommendedName>
        <fullName evidence="7">DUF4129 domain-containing protein</fullName>
    </recommendedName>
</protein>
<organism evidence="4 5">
    <name type="scientific">Erythrobacter ramosus</name>
    <dbReference type="NCBI Taxonomy" id="35811"/>
    <lineage>
        <taxon>Bacteria</taxon>
        <taxon>Pseudomonadati</taxon>
        <taxon>Pseudomonadota</taxon>
        <taxon>Alphaproteobacteria</taxon>
        <taxon>Sphingomonadales</taxon>
        <taxon>Erythrobacteraceae</taxon>
        <taxon>Erythrobacter/Porphyrobacter group</taxon>
        <taxon>Erythrobacter</taxon>
    </lineage>
</organism>
<proteinExistence type="predicted"/>
<dbReference type="AlphaFoldDB" id="A0A6I4UJU2"/>
<dbReference type="EMBL" id="JACICE010000001">
    <property type="protein sequence ID" value="MBB3774258.1"/>
    <property type="molecule type" value="Genomic_DNA"/>
</dbReference>
<evidence type="ECO:0000313" key="6">
    <source>
        <dbReference type="Proteomes" id="UP000548685"/>
    </source>
</evidence>
<evidence type="ECO:0000256" key="1">
    <source>
        <dbReference type="SAM" id="MobiDB-lite"/>
    </source>
</evidence>
<feature type="transmembrane region" description="Helical" evidence="2">
    <location>
        <begin position="79"/>
        <end position="100"/>
    </location>
</feature>
<evidence type="ECO:0000313" key="3">
    <source>
        <dbReference type="EMBL" id="MBB3774258.1"/>
    </source>
</evidence>
<evidence type="ECO:0000313" key="4">
    <source>
        <dbReference type="EMBL" id="MXP38084.1"/>
    </source>
</evidence>
<keyword evidence="2" id="KW-0472">Membrane</keyword>
<feature type="region of interest" description="Disordered" evidence="1">
    <location>
        <begin position="1"/>
        <end position="23"/>
    </location>
</feature>
<accession>A0A6I4UJU2</accession>
<dbReference type="Proteomes" id="UP000548685">
    <property type="component" value="Unassembled WGS sequence"/>
</dbReference>
<feature type="compositionally biased region" description="Low complexity" evidence="1">
    <location>
        <begin position="1"/>
        <end position="16"/>
    </location>
</feature>
<keyword evidence="2" id="KW-0812">Transmembrane</keyword>
<comment type="caution">
    <text evidence="4">The sequence shown here is derived from an EMBL/GenBank/DDBJ whole genome shotgun (WGS) entry which is preliminary data.</text>
</comment>
<dbReference type="RefSeq" id="WP_160760161.1">
    <property type="nucleotide sequence ID" value="NZ_BAAADZ010000002.1"/>
</dbReference>